<dbReference type="OrthoDB" id="6426517at2759"/>
<organism evidence="1 2">
    <name type="scientific">Haemaphysalis longicornis</name>
    <name type="common">Bush tick</name>
    <dbReference type="NCBI Taxonomy" id="44386"/>
    <lineage>
        <taxon>Eukaryota</taxon>
        <taxon>Metazoa</taxon>
        <taxon>Ecdysozoa</taxon>
        <taxon>Arthropoda</taxon>
        <taxon>Chelicerata</taxon>
        <taxon>Arachnida</taxon>
        <taxon>Acari</taxon>
        <taxon>Parasitiformes</taxon>
        <taxon>Ixodida</taxon>
        <taxon>Ixodoidea</taxon>
        <taxon>Ixodidae</taxon>
        <taxon>Haemaphysalinae</taxon>
        <taxon>Haemaphysalis</taxon>
    </lineage>
</organism>
<name>A0A9J6GUP2_HAELO</name>
<dbReference type="AlphaFoldDB" id="A0A9J6GUP2"/>
<evidence type="ECO:0000313" key="2">
    <source>
        <dbReference type="Proteomes" id="UP000821853"/>
    </source>
</evidence>
<dbReference type="EMBL" id="JABSTR010000009">
    <property type="protein sequence ID" value="KAH9379221.1"/>
    <property type="molecule type" value="Genomic_DNA"/>
</dbReference>
<keyword evidence="2" id="KW-1185">Reference proteome</keyword>
<reference evidence="1 2" key="1">
    <citation type="journal article" date="2020" name="Cell">
        <title>Large-Scale Comparative Analyses of Tick Genomes Elucidate Their Genetic Diversity and Vector Capacities.</title>
        <authorList>
            <consortium name="Tick Genome and Microbiome Consortium (TIGMIC)"/>
            <person name="Jia N."/>
            <person name="Wang J."/>
            <person name="Shi W."/>
            <person name="Du L."/>
            <person name="Sun Y."/>
            <person name="Zhan W."/>
            <person name="Jiang J.F."/>
            <person name="Wang Q."/>
            <person name="Zhang B."/>
            <person name="Ji P."/>
            <person name="Bell-Sakyi L."/>
            <person name="Cui X.M."/>
            <person name="Yuan T.T."/>
            <person name="Jiang B.G."/>
            <person name="Yang W.F."/>
            <person name="Lam T.T."/>
            <person name="Chang Q.C."/>
            <person name="Ding S.J."/>
            <person name="Wang X.J."/>
            <person name="Zhu J.G."/>
            <person name="Ruan X.D."/>
            <person name="Zhao L."/>
            <person name="Wei J.T."/>
            <person name="Ye R.Z."/>
            <person name="Que T.C."/>
            <person name="Du C.H."/>
            <person name="Zhou Y.H."/>
            <person name="Cheng J.X."/>
            <person name="Dai P.F."/>
            <person name="Guo W.B."/>
            <person name="Han X.H."/>
            <person name="Huang E.J."/>
            <person name="Li L.F."/>
            <person name="Wei W."/>
            <person name="Gao Y.C."/>
            <person name="Liu J.Z."/>
            <person name="Shao H.Z."/>
            <person name="Wang X."/>
            <person name="Wang C.C."/>
            <person name="Yang T.C."/>
            <person name="Huo Q.B."/>
            <person name="Li W."/>
            <person name="Chen H.Y."/>
            <person name="Chen S.E."/>
            <person name="Zhou L.G."/>
            <person name="Ni X.B."/>
            <person name="Tian J.H."/>
            <person name="Sheng Y."/>
            <person name="Liu T."/>
            <person name="Pan Y.S."/>
            <person name="Xia L.Y."/>
            <person name="Li J."/>
            <person name="Zhao F."/>
            <person name="Cao W.C."/>
        </authorList>
    </citation>
    <scope>NUCLEOTIDE SEQUENCE [LARGE SCALE GENOMIC DNA]</scope>
    <source>
        <strain evidence="1">HaeL-2018</strain>
    </source>
</reference>
<evidence type="ECO:0000313" key="1">
    <source>
        <dbReference type="EMBL" id="KAH9379221.1"/>
    </source>
</evidence>
<sequence length="78" mass="9054">MYDGMWQKRGHERYSGIGTAVSLDTGLCFNFEVLPNFCLACSRHKVLPDEEGKIDKLSMPLYAKKTLTARRMQWKQKQ</sequence>
<proteinExistence type="predicted"/>
<dbReference type="Proteomes" id="UP000821853">
    <property type="component" value="Unassembled WGS sequence"/>
</dbReference>
<comment type="caution">
    <text evidence="1">The sequence shown here is derived from an EMBL/GenBank/DDBJ whole genome shotgun (WGS) entry which is preliminary data.</text>
</comment>
<gene>
    <name evidence="1" type="ORF">HPB48_000058</name>
</gene>
<protein>
    <submittedName>
        <fullName evidence="1">Uncharacterized protein</fullName>
    </submittedName>
</protein>
<accession>A0A9J6GUP2</accession>
<dbReference type="VEuPathDB" id="VectorBase:HLOH_061302"/>